<dbReference type="InterPro" id="IPR058031">
    <property type="entry name" value="AAA_lid_NorR"/>
</dbReference>
<reference evidence="7" key="2">
    <citation type="journal article" date="2014" name="ISME J.">
        <title>Microbial stratification in low pH oxic and suboxic macroscopic growths along an acid mine drainage.</title>
        <authorList>
            <person name="Mendez-Garcia C."/>
            <person name="Mesa V."/>
            <person name="Sprenger R.R."/>
            <person name="Richter M."/>
            <person name="Diez M.S."/>
            <person name="Solano J."/>
            <person name="Bargiela R."/>
            <person name="Golyshina O.V."/>
            <person name="Manteca A."/>
            <person name="Ramos J.L."/>
            <person name="Gallego J.R."/>
            <person name="Llorente I."/>
            <person name="Martins Dos Santos V.A."/>
            <person name="Jensen O.N."/>
            <person name="Pelaez A.I."/>
            <person name="Sanchez J."/>
            <person name="Ferrer M."/>
        </authorList>
    </citation>
    <scope>NUCLEOTIDE SEQUENCE</scope>
</reference>
<dbReference type="InterPro" id="IPR002197">
    <property type="entry name" value="HTH_Fis"/>
</dbReference>
<dbReference type="Pfam" id="PF25601">
    <property type="entry name" value="AAA_lid_14"/>
    <property type="match status" value="1"/>
</dbReference>
<evidence type="ECO:0000256" key="4">
    <source>
        <dbReference type="ARBA" id="ARBA00023015"/>
    </source>
</evidence>
<organism evidence="7">
    <name type="scientific">mine drainage metagenome</name>
    <dbReference type="NCBI Taxonomy" id="410659"/>
    <lineage>
        <taxon>unclassified sequences</taxon>
        <taxon>metagenomes</taxon>
        <taxon>ecological metagenomes</taxon>
    </lineage>
</organism>
<dbReference type="SUPFAM" id="SSF46689">
    <property type="entry name" value="Homeodomain-like"/>
    <property type="match status" value="1"/>
</dbReference>
<evidence type="ECO:0000256" key="3">
    <source>
        <dbReference type="ARBA" id="ARBA00022840"/>
    </source>
</evidence>
<keyword evidence="3" id="KW-0067">ATP-binding</keyword>
<dbReference type="InterPro" id="IPR002078">
    <property type="entry name" value="Sigma_54_int"/>
</dbReference>
<dbReference type="Gene3D" id="1.10.8.60">
    <property type="match status" value="1"/>
</dbReference>
<proteinExistence type="predicted"/>
<gene>
    <name evidence="7" type="ORF">B1A_19835</name>
</gene>
<dbReference type="GO" id="GO:0006355">
    <property type="term" value="P:regulation of DNA-templated transcription"/>
    <property type="evidence" value="ECO:0007669"/>
    <property type="project" value="InterPro"/>
</dbReference>
<protein>
    <submittedName>
        <fullName evidence="7">Nitrogen regulation protein NtrX</fullName>
    </submittedName>
</protein>
<accession>T0Y908</accession>
<evidence type="ECO:0000256" key="1">
    <source>
        <dbReference type="ARBA" id="ARBA00022553"/>
    </source>
</evidence>
<dbReference type="PANTHER" id="PTHR32071:SF17">
    <property type="entry name" value="TRANSCRIPTIONAL REGULATOR (NTRC FAMILY)"/>
    <property type="match status" value="1"/>
</dbReference>
<dbReference type="Pfam" id="PF02954">
    <property type="entry name" value="HTH_8"/>
    <property type="match status" value="1"/>
</dbReference>
<feature type="domain" description="Sigma-54 factor interaction" evidence="6">
    <location>
        <begin position="1"/>
        <end position="35"/>
    </location>
</feature>
<dbReference type="PROSITE" id="PS50045">
    <property type="entry name" value="SIGMA54_INTERACT_4"/>
    <property type="match status" value="1"/>
</dbReference>
<dbReference type="PANTHER" id="PTHR32071">
    <property type="entry name" value="TRANSCRIPTIONAL REGULATORY PROTEIN"/>
    <property type="match status" value="1"/>
</dbReference>
<dbReference type="AlphaFoldDB" id="T0Y908"/>
<dbReference type="EMBL" id="AUZX01014634">
    <property type="protein sequence ID" value="EQD31646.1"/>
    <property type="molecule type" value="Genomic_DNA"/>
</dbReference>
<evidence type="ECO:0000313" key="7">
    <source>
        <dbReference type="EMBL" id="EQD31646.1"/>
    </source>
</evidence>
<reference evidence="7" key="1">
    <citation type="submission" date="2013-08" db="EMBL/GenBank/DDBJ databases">
        <authorList>
            <person name="Mendez C."/>
            <person name="Richter M."/>
            <person name="Ferrer M."/>
            <person name="Sanchez J."/>
        </authorList>
    </citation>
    <scope>NUCLEOTIDE SEQUENCE</scope>
</reference>
<evidence type="ECO:0000259" key="6">
    <source>
        <dbReference type="PROSITE" id="PS50045"/>
    </source>
</evidence>
<evidence type="ECO:0000256" key="5">
    <source>
        <dbReference type="ARBA" id="ARBA00023163"/>
    </source>
</evidence>
<name>T0Y908_9ZZZZ</name>
<keyword evidence="2" id="KW-0547">Nucleotide-binding</keyword>
<keyword evidence="1" id="KW-0597">Phosphoprotein</keyword>
<keyword evidence="4" id="KW-0805">Transcription regulation</keyword>
<keyword evidence="5" id="KW-0804">Transcription</keyword>
<sequence length="128" mass="14988">MPYRRFSVAAQNRLRNYSWPGNLRQVLNVVEQLLVTGSGDEITLEEAENLLLQENPDLSLDLLHQDWLALPLREARERFERGYFQAQLRLCEGRIGRLAEKVGMERTHLYRKLRHLGIDPTRTSEESD</sequence>
<dbReference type="GO" id="GO:0043565">
    <property type="term" value="F:sequence-specific DNA binding"/>
    <property type="evidence" value="ECO:0007669"/>
    <property type="project" value="InterPro"/>
</dbReference>
<evidence type="ECO:0000256" key="2">
    <source>
        <dbReference type="ARBA" id="ARBA00022741"/>
    </source>
</evidence>
<comment type="caution">
    <text evidence="7">The sequence shown here is derived from an EMBL/GenBank/DDBJ whole genome shotgun (WGS) entry which is preliminary data.</text>
</comment>
<dbReference type="Gene3D" id="1.10.10.60">
    <property type="entry name" value="Homeodomain-like"/>
    <property type="match status" value="1"/>
</dbReference>
<dbReference type="InterPro" id="IPR009057">
    <property type="entry name" value="Homeodomain-like_sf"/>
</dbReference>
<dbReference type="GO" id="GO:0005524">
    <property type="term" value="F:ATP binding"/>
    <property type="evidence" value="ECO:0007669"/>
    <property type="project" value="UniProtKB-KW"/>
</dbReference>